<dbReference type="EMBL" id="BAABBW010000005">
    <property type="protein sequence ID" value="GAA4180034.1"/>
    <property type="molecule type" value="Genomic_DNA"/>
</dbReference>
<comment type="caution">
    <text evidence="2">The sequence shown here is derived from an EMBL/GenBank/DDBJ whole genome shotgun (WGS) entry which is preliminary data.</text>
</comment>
<keyword evidence="3" id="KW-1185">Reference proteome</keyword>
<keyword evidence="1" id="KW-1133">Transmembrane helix</keyword>
<evidence type="ECO:0000256" key="1">
    <source>
        <dbReference type="SAM" id="Phobius"/>
    </source>
</evidence>
<feature type="transmembrane region" description="Helical" evidence="1">
    <location>
        <begin position="6"/>
        <end position="29"/>
    </location>
</feature>
<sequence length="86" mass="10063">MMHGFGFFPFFIFIPLFWIAVIVVLAIVFGRRRRAMWGYWHSEGSRAAEQTLAQRYANGDIDEKEYRARLEVLRANRPEFGPGARP</sequence>
<evidence type="ECO:0008006" key="4">
    <source>
        <dbReference type="Google" id="ProtNLM"/>
    </source>
</evidence>
<evidence type="ECO:0000313" key="3">
    <source>
        <dbReference type="Proteomes" id="UP001501079"/>
    </source>
</evidence>
<keyword evidence="1" id="KW-0472">Membrane</keyword>
<gene>
    <name evidence="2" type="ORF">GCM10022287_33330</name>
</gene>
<evidence type="ECO:0000313" key="2">
    <source>
        <dbReference type="EMBL" id="GAA4180034.1"/>
    </source>
</evidence>
<keyword evidence="1" id="KW-0812">Transmembrane</keyword>
<organism evidence="2 3">
    <name type="scientific">Gryllotalpicola koreensis</name>
    <dbReference type="NCBI Taxonomy" id="993086"/>
    <lineage>
        <taxon>Bacteria</taxon>
        <taxon>Bacillati</taxon>
        <taxon>Actinomycetota</taxon>
        <taxon>Actinomycetes</taxon>
        <taxon>Micrococcales</taxon>
        <taxon>Microbacteriaceae</taxon>
        <taxon>Gryllotalpicola</taxon>
    </lineage>
</organism>
<dbReference type="Proteomes" id="UP001501079">
    <property type="component" value="Unassembled WGS sequence"/>
</dbReference>
<name>A0ABP8A8U8_9MICO</name>
<proteinExistence type="predicted"/>
<protein>
    <recommendedName>
        <fullName evidence="4">SHOCT domain-containing protein</fullName>
    </recommendedName>
</protein>
<reference evidence="3" key="1">
    <citation type="journal article" date="2019" name="Int. J. Syst. Evol. Microbiol.">
        <title>The Global Catalogue of Microorganisms (GCM) 10K type strain sequencing project: providing services to taxonomists for standard genome sequencing and annotation.</title>
        <authorList>
            <consortium name="The Broad Institute Genomics Platform"/>
            <consortium name="The Broad Institute Genome Sequencing Center for Infectious Disease"/>
            <person name="Wu L."/>
            <person name="Ma J."/>
        </authorList>
    </citation>
    <scope>NUCLEOTIDE SEQUENCE [LARGE SCALE GENOMIC DNA]</scope>
    <source>
        <strain evidence="3">JCM 17591</strain>
    </source>
</reference>
<accession>A0ABP8A8U8</accession>
<dbReference type="RefSeq" id="WP_344756518.1">
    <property type="nucleotide sequence ID" value="NZ_BAABBW010000005.1"/>
</dbReference>